<evidence type="ECO:0000256" key="1">
    <source>
        <dbReference type="SAM" id="Phobius"/>
    </source>
</evidence>
<keyword evidence="1" id="KW-1133">Transmembrane helix</keyword>
<organism evidence="2 3">
    <name type="scientific">Rahnella sp. (strain Y9602)</name>
    <dbReference type="NCBI Taxonomy" id="2703885"/>
    <lineage>
        <taxon>Bacteria</taxon>
        <taxon>Pseudomonadati</taxon>
        <taxon>Pseudomonadota</taxon>
        <taxon>Gammaproteobacteria</taxon>
        <taxon>Enterobacterales</taxon>
        <taxon>Yersiniaceae</taxon>
        <taxon>Rahnella</taxon>
    </lineage>
</organism>
<dbReference type="AlphaFoldDB" id="A0A0H3FD61"/>
<evidence type="ECO:0000313" key="2">
    <source>
        <dbReference type="EMBL" id="ADW74065.1"/>
    </source>
</evidence>
<name>A0A0H3FD61_RAHSY</name>
<reference evidence="3" key="1">
    <citation type="submission" date="2011-01" db="EMBL/GenBank/DDBJ databases">
        <title>Complete sequence of chromosome of Rahnella sp. Y9602.</title>
        <authorList>
            <consortium name="US DOE Joint Genome Institute"/>
            <person name="Lucas S."/>
            <person name="Copeland A."/>
            <person name="Lapidus A."/>
            <person name="Cheng J.-F."/>
            <person name="Goodwin L."/>
            <person name="Pitluck S."/>
            <person name="Lu M."/>
            <person name="Detter J.C."/>
            <person name="Han C."/>
            <person name="Tapia R."/>
            <person name="Land M."/>
            <person name="Hauser L."/>
            <person name="Kyrpides N."/>
            <person name="Ivanova N."/>
            <person name="Ovchinnikova G."/>
            <person name="Pagani I."/>
            <person name="Sobecky P.A."/>
            <person name="Martinez R.J."/>
            <person name="Woyke T."/>
        </authorList>
    </citation>
    <scope>NUCLEOTIDE SEQUENCE [LARGE SCALE GENOMIC DNA]</scope>
    <source>
        <strain evidence="3">Y9602</strain>
    </source>
</reference>
<accession>A0A0H3FD61</accession>
<keyword evidence="1" id="KW-0812">Transmembrane</keyword>
<evidence type="ECO:0000313" key="3">
    <source>
        <dbReference type="Proteomes" id="UP000007257"/>
    </source>
</evidence>
<gene>
    <name evidence="2" type="ordered locus">Rahaq_2458</name>
</gene>
<sequence length="147" mass="16285">MPLITLRGARMVKSMFGLLIENNTLLSFTRCCRLNANEGQASDSLIFQPLLSAFSCRLLQKISSTQPQPCSLTDPVNVYQNDVNITGFYSGIFIVWVSGLSLLTLLTMPPREQKTTKRLSVNPFGFFSSSRYSLAPLGLKGDQNLIC</sequence>
<dbReference type="EMBL" id="CP002505">
    <property type="protein sequence ID" value="ADW74065.1"/>
    <property type="molecule type" value="Genomic_DNA"/>
</dbReference>
<proteinExistence type="predicted"/>
<dbReference type="Proteomes" id="UP000007257">
    <property type="component" value="Chromosome"/>
</dbReference>
<reference evidence="2 3" key="2">
    <citation type="journal article" date="2012" name="J. Bacteriol.">
        <title>Complete Genome Sequence of Rahnella sp. Strain Y9602, a Gammaproteobacterium Isolate from Metal- and Radionuclide-Contaminated Soil.</title>
        <authorList>
            <person name="Martinez R.J."/>
            <person name="Bruce D."/>
            <person name="Detter C."/>
            <person name="Goodwin L.A."/>
            <person name="Han J."/>
            <person name="Han C.S."/>
            <person name="Held B."/>
            <person name="Land M.L."/>
            <person name="Mikhailova N."/>
            <person name="Nolan M."/>
            <person name="Pennacchio L."/>
            <person name="Pitluck S."/>
            <person name="Tapia R."/>
            <person name="Woyke T."/>
            <person name="Sobecky P.A."/>
        </authorList>
    </citation>
    <scope>NUCLEOTIDE SEQUENCE [LARGE SCALE GENOMIC DNA]</scope>
    <source>
        <strain evidence="2 3">Y9602</strain>
    </source>
</reference>
<protein>
    <submittedName>
        <fullName evidence="2">Uncharacterized protein</fullName>
    </submittedName>
</protein>
<dbReference type="HOGENOM" id="CLU_1853561_0_0_6"/>
<keyword evidence="1" id="KW-0472">Membrane</keyword>
<feature type="transmembrane region" description="Helical" evidence="1">
    <location>
        <begin position="88"/>
        <end position="108"/>
    </location>
</feature>
<dbReference type="KEGG" id="rah:Rahaq_2458"/>